<evidence type="ECO:0000313" key="8">
    <source>
        <dbReference type="Proteomes" id="UP000094336"/>
    </source>
</evidence>
<dbReference type="EMBL" id="KV454436">
    <property type="protein sequence ID" value="ODQ78322.1"/>
    <property type="molecule type" value="Genomic_DNA"/>
</dbReference>
<comment type="function">
    <text evidence="1">Component of the biogenesis of lysosome-related organelles complex-1 (BLOC-1), a complex that is involved in endosomal cargo sorting.</text>
</comment>
<evidence type="ECO:0000256" key="4">
    <source>
        <dbReference type="ARBA" id="ARBA00014971"/>
    </source>
</evidence>
<organism evidence="7 8">
    <name type="scientific">Babjeviella inositovora NRRL Y-12698</name>
    <dbReference type="NCBI Taxonomy" id="984486"/>
    <lineage>
        <taxon>Eukaryota</taxon>
        <taxon>Fungi</taxon>
        <taxon>Dikarya</taxon>
        <taxon>Ascomycota</taxon>
        <taxon>Saccharomycotina</taxon>
        <taxon>Pichiomycetes</taxon>
        <taxon>Serinales incertae sedis</taxon>
        <taxon>Babjeviella</taxon>
    </lineage>
</organism>
<gene>
    <name evidence="7" type="ORF">BABINDRAFT_168496</name>
</gene>
<dbReference type="GO" id="GO:0005737">
    <property type="term" value="C:cytoplasm"/>
    <property type="evidence" value="ECO:0007669"/>
    <property type="project" value="UniProtKB-SubCell"/>
</dbReference>
<comment type="similarity">
    <text evidence="3">Belongs to the BLOC1S4 family.</text>
</comment>
<dbReference type="RefSeq" id="XP_018983650.1">
    <property type="nucleotide sequence ID" value="XM_019130590.1"/>
</dbReference>
<reference evidence="8" key="1">
    <citation type="submission" date="2016-05" db="EMBL/GenBank/DDBJ databases">
        <title>Comparative genomics of biotechnologically important yeasts.</title>
        <authorList>
            <consortium name="DOE Joint Genome Institute"/>
            <person name="Riley R."/>
            <person name="Haridas S."/>
            <person name="Wolfe K.H."/>
            <person name="Lopes M.R."/>
            <person name="Hittinger C.T."/>
            <person name="Goker M."/>
            <person name="Salamov A."/>
            <person name="Wisecaver J."/>
            <person name="Long T.M."/>
            <person name="Aerts A.L."/>
            <person name="Barry K."/>
            <person name="Choi C."/>
            <person name="Clum A."/>
            <person name="Coughlan A.Y."/>
            <person name="Deshpande S."/>
            <person name="Douglass A.P."/>
            <person name="Hanson S.J."/>
            <person name="Klenk H.-P."/>
            <person name="Labutti K."/>
            <person name="Lapidus A."/>
            <person name="Lindquist E."/>
            <person name="Lipzen A."/>
            <person name="Meier-Kolthoff J.P."/>
            <person name="Ohm R.A."/>
            <person name="Otillar R.P."/>
            <person name="Pangilinan J."/>
            <person name="Peng Y."/>
            <person name="Rokas A."/>
            <person name="Rosa C.A."/>
            <person name="Scheuner C."/>
            <person name="Sibirny A.A."/>
            <person name="Slot J.C."/>
            <person name="Stielow J.B."/>
            <person name="Sun H."/>
            <person name="Kurtzman C.P."/>
            <person name="Blackwell M."/>
            <person name="Grigoriev I.V."/>
            <person name="Jeffries T.W."/>
        </authorList>
    </citation>
    <scope>NUCLEOTIDE SEQUENCE [LARGE SCALE GENOMIC DNA]</scope>
    <source>
        <strain evidence="8">NRRL Y-12698</strain>
    </source>
</reference>
<keyword evidence="8" id="KW-1185">Reference proteome</keyword>
<dbReference type="PANTHER" id="PTHR39145:SF1">
    <property type="entry name" value="BIOGENESIS OF LYSOSOME-RELATED ORGANELLES COMPLEX 1 SUBUNIT CNL1"/>
    <property type="match status" value="1"/>
</dbReference>
<dbReference type="GO" id="GO:0007032">
    <property type="term" value="P:endosome organization"/>
    <property type="evidence" value="ECO:0007669"/>
    <property type="project" value="TreeGrafter"/>
</dbReference>
<dbReference type="AlphaFoldDB" id="A0A1E3QMK8"/>
<proteinExistence type="inferred from homology"/>
<name>A0A1E3QMK8_9ASCO</name>
<dbReference type="GO" id="GO:0031083">
    <property type="term" value="C:BLOC-1 complex"/>
    <property type="evidence" value="ECO:0007669"/>
    <property type="project" value="InterPro"/>
</dbReference>
<evidence type="ECO:0000256" key="5">
    <source>
        <dbReference type="ARBA" id="ARBA00022490"/>
    </source>
</evidence>
<accession>A0A1E3QMK8</accession>
<dbReference type="OrthoDB" id="5424991at2759"/>
<evidence type="ECO:0000256" key="3">
    <source>
        <dbReference type="ARBA" id="ARBA00007289"/>
    </source>
</evidence>
<evidence type="ECO:0000256" key="1">
    <source>
        <dbReference type="ARBA" id="ARBA00003807"/>
    </source>
</evidence>
<keyword evidence="5" id="KW-0963">Cytoplasm</keyword>
<evidence type="ECO:0000256" key="6">
    <source>
        <dbReference type="ARBA" id="ARBA00029995"/>
    </source>
</evidence>
<dbReference type="PANTHER" id="PTHR39145">
    <property type="entry name" value="BIOGENESIS OF LYSOSOME-RELATED ORGANELLES COMPLEX 1 SUBUNIT CNL1"/>
    <property type="match status" value="1"/>
</dbReference>
<evidence type="ECO:0000313" key="7">
    <source>
        <dbReference type="EMBL" id="ODQ78322.1"/>
    </source>
</evidence>
<dbReference type="Proteomes" id="UP000094336">
    <property type="component" value="Unassembled WGS sequence"/>
</dbReference>
<dbReference type="InterPro" id="IPR034455">
    <property type="entry name" value="CNL1"/>
</dbReference>
<evidence type="ECO:0000256" key="2">
    <source>
        <dbReference type="ARBA" id="ARBA00004496"/>
    </source>
</evidence>
<comment type="subcellular location">
    <subcellularLocation>
        <location evidence="2">Cytoplasm</location>
    </subcellularLocation>
</comment>
<protein>
    <recommendedName>
        <fullName evidence="4">Biogenesis of lysosome-related organelles complex 1 subunit CNL1</fullName>
    </recommendedName>
    <alternativeName>
        <fullName evidence="6">CNO-like protein 1</fullName>
    </alternativeName>
</protein>
<sequence length="125" mass="14213">MSHSVPAEVDEDIAQNVVVQPENDDPLQIKLLALNFDYLLYKISDHVNALSQDTYTAIHGQQGEFDELDLPVLDASMEHILKVLLPKLCELEANLMAIGQVSDIAKLFRERILTLEQSMKKQKRR</sequence>
<dbReference type="GeneID" id="30148443"/>